<evidence type="ECO:0000313" key="1">
    <source>
        <dbReference type="EMBL" id="MBB3809706.1"/>
    </source>
</evidence>
<dbReference type="Pfam" id="PF22752">
    <property type="entry name" value="DUF488-N3i"/>
    <property type="match status" value="1"/>
</dbReference>
<sequence length="122" mass="13965">MTDSAIRLKRIYDPASPDDGARILVDRLWPRGIRKDDAALTLWLKNIAPSTDLRHWFNHDPALWEEFCRRYHAELSTSGEAVHTLRDYLAKGPVTLLYAAHDTVHNNAVALADYLRKAREAD</sequence>
<protein>
    <submittedName>
        <fullName evidence="1">Uncharacterized protein YeaO (DUF488 family)</fullName>
    </submittedName>
</protein>
<name>A0A7W6EGW5_9HYPH</name>
<proteinExistence type="predicted"/>
<evidence type="ECO:0000313" key="2">
    <source>
        <dbReference type="Proteomes" id="UP000537592"/>
    </source>
</evidence>
<dbReference type="PANTHER" id="PTHR36849">
    <property type="entry name" value="CYTOPLASMIC PROTEIN-RELATED"/>
    <property type="match status" value="1"/>
</dbReference>
<accession>A0A7W6EGW5</accession>
<dbReference type="RefSeq" id="WP_183752120.1">
    <property type="nucleotide sequence ID" value="NZ_JACICC010000004.1"/>
</dbReference>
<keyword evidence="2" id="KW-1185">Reference proteome</keyword>
<organism evidence="1 2">
    <name type="scientific">Pseudochelatococcus contaminans</name>
    <dbReference type="NCBI Taxonomy" id="1538103"/>
    <lineage>
        <taxon>Bacteria</taxon>
        <taxon>Pseudomonadati</taxon>
        <taxon>Pseudomonadota</taxon>
        <taxon>Alphaproteobacteria</taxon>
        <taxon>Hyphomicrobiales</taxon>
        <taxon>Chelatococcaceae</taxon>
        <taxon>Pseudochelatococcus</taxon>
    </lineage>
</organism>
<dbReference type="PANTHER" id="PTHR36849:SF1">
    <property type="entry name" value="CYTOPLASMIC PROTEIN"/>
    <property type="match status" value="1"/>
</dbReference>
<dbReference type="AlphaFoldDB" id="A0A7W6EGW5"/>
<dbReference type="EMBL" id="JACICC010000004">
    <property type="protein sequence ID" value="MBB3809706.1"/>
    <property type="molecule type" value="Genomic_DNA"/>
</dbReference>
<reference evidence="1 2" key="1">
    <citation type="submission" date="2020-08" db="EMBL/GenBank/DDBJ databases">
        <title>Genomic Encyclopedia of Type Strains, Phase IV (KMG-IV): sequencing the most valuable type-strain genomes for metagenomic binning, comparative biology and taxonomic classification.</title>
        <authorList>
            <person name="Goeker M."/>
        </authorList>
    </citation>
    <scope>NUCLEOTIDE SEQUENCE [LARGE SCALE GENOMIC DNA]</scope>
    <source>
        <strain evidence="1 2">DSM 28760</strain>
    </source>
</reference>
<gene>
    <name evidence="1" type="ORF">FHS81_001794</name>
</gene>
<comment type="caution">
    <text evidence="1">The sequence shown here is derived from an EMBL/GenBank/DDBJ whole genome shotgun (WGS) entry which is preliminary data.</text>
</comment>
<dbReference type="Proteomes" id="UP000537592">
    <property type="component" value="Unassembled WGS sequence"/>
</dbReference>
<dbReference type="InterPro" id="IPR052552">
    <property type="entry name" value="YeaO-like"/>
</dbReference>